<dbReference type="AlphaFoldDB" id="A0A0C3PEF3"/>
<evidence type="ECO:0000313" key="4">
    <source>
        <dbReference type="Proteomes" id="UP000054217"/>
    </source>
</evidence>
<dbReference type="Proteomes" id="UP000054217">
    <property type="component" value="Unassembled WGS sequence"/>
</dbReference>
<reference evidence="4" key="2">
    <citation type="submission" date="2015-01" db="EMBL/GenBank/DDBJ databases">
        <title>Evolutionary Origins and Diversification of the Mycorrhizal Mutualists.</title>
        <authorList>
            <consortium name="DOE Joint Genome Institute"/>
            <consortium name="Mycorrhizal Genomics Consortium"/>
            <person name="Kohler A."/>
            <person name="Kuo A."/>
            <person name="Nagy L.G."/>
            <person name="Floudas D."/>
            <person name="Copeland A."/>
            <person name="Barry K.W."/>
            <person name="Cichocki N."/>
            <person name="Veneault-Fourrey C."/>
            <person name="LaButti K."/>
            <person name="Lindquist E.A."/>
            <person name="Lipzen A."/>
            <person name="Lundell T."/>
            <person name="Morin E."/>
            <person name="Murat C."/>
            <person name="Riley R."/>
            <person name="Ohm R."/>
            <person name="Sun H."/>
            <person name="Tunlid A."/>
            <person name="Henrissat B."/>
            <person name="Grigoriev I.V."/>
            <person name="Hibbett D.S."/>
            <person name="Martin F."/>
        </authorList>
    </citation>
    <scope>NUCLEOTIDE SEQUENCE [LARGE SCALE GENOMIC DNA]</scope>
    <source>
        <strain evidence="4">Marx 270</strain>
    </source>
</reference>
<dbReference type="InParanoid" id="A0A0C3PEF3"/>
<keyword evidence="4" id="KW-1185">Reference proteome</keyword>
<sequence>MAGNVTLYEINVPAIVEMLEGRLLPQTIQMLSSILAITLVGMKQLLKDWLSHTFRVRRDVVLDALKWLQANNENYSNVTISQERILTLPEDGIPAEIEATIRYQDSEDAAIQEREGYTMNEYMAYEELDDTNDSPMVDKERDQTTDVNKGDGDVASKYIGDVMPLHILGVADVKQTLWDTTSG</sequence>
<evidence type="ECO:0000259" key="2">
    <source>
        <dbReference type="Pfam" id="PF20209"/>
    </source>
</evidence>
<dbReference type="EMBL" id="KN831948">
    <property type="protein sequence ID" value="KIO12200.1"/>
    <property type="molecule type" value="Genomic_DNA"/>
</dbReference>
<feature type="compositionally biased region" description="Basic and acidic residues" evidence="1">
    <location>
        <begin position="136"/>
        <end position="150"/>
    </location>
</feature>
<dbReference type="OrthoDB" id="3257061at2759"/>
<feature type="region of interest" description="Disordered" evidence="1">
    <location>
        <begin position="130"/>
        <end position="150"/>
    </location>
</feature>
<accession>A0A0C3PEF3</accession>
<evidence type="ECO:0000256" key="1">
    <source>
        <dbReference type="SAM" id="MobiDB-lite"/>
    </source>
</evidence>
<dbReference type="Pfam" id="PF20209">
    <property type="entry name" value="DUF6570"/>
    <property type="match status" value="1"/>
</dbReference>
<protein>
    <recommendedName>
        <fullName evidence="2">DUF6570 domain-containing protein</fullName>
    </recommendedName>
</protein>
<name>A0A0C3PEF3_PISTI</name>
<feature type="domain" description="DUF6570" evidence="2">
    <location>
        <begin position="1"/>
        <end position="85"/>
    </location>
</feature>
<proteinExistence type="predicted"/>
<evidence type="ECO:0000313" key="3">
    <source>
        <dbReference type="EMBL" id="KIO12200.1"/>
    </source>
</evidence>
<dbReference type="HOGENOM" id="CLU_1475731_0_0_1"/>
<organism evidence="3 4">
    <name type="scientific">Pisolithus tinctorius Marx 270</name>
    <dbReference type="NCBI Taxonomy" id="870435"/>
    <lineage>
        <taxon>Eukaryota</taxon>
        <taxon>Fungi</taxon>
        <taxon>Dikarya</taxon>
        <taxon>Basidiomycota</taxon>
        <taxon>Agaricomycotina</taxon>
        <taxon>Agaricomycetes</taxon>
        <taxon>Agaricomycetidae</taxon>
        <taxon>Boletales</taxon>
        <taxon>Sclerodermatineae</taxon>
        <taxon>Pisolithaceae</taxon>
        <taxon>Pisolithus</taxon>
    </lineage>
</organism>
<dbReference type="InterPro" id="IPR046700">
    <property type="entry name" value="DUF6570"/>
</dbReference>
<reference evidence="3 4" key="1">
    <citation type="submission" date="2014-04" db="EMBL/GenBank/DDBJ databases">
        <authorList>
            <consortium name="DOE Joint Genome Institute"/>
            <person name="Kuo A."/>
            <person name="Kohler A."/>
            <person name="Costa M.D."/>
            <person name="Nagy L.G."/>
            <person name="Floudas D."/>
            <person name="Copeland A."/>
            <person name="Barry K.W."/>
            <person name="Cichocki N."/>
            <person name="Veneault-Fourrey C."/>
            <person name="LaButti K."/>
            <person name="Lindquist E.A."/>
            <person name="Lipzen A."/>
            <person name="Lundell T."/>
            <person name="Morin E."/>
            <person name="Murat C."/>
            <person name="Sun H."/>
            <person name="Tunlid A."/>
            <person name="Henrissat B."/>
            <person name="Grigoriev I.V."/>
            <person name="Hibbett D.S."/>
            <person name="Martin F."/>
            <person name="Nordberg H.P."/>
            <person name="Cantor M.N."/>
            <person name="Hua S.X."/>
        </authorList>
    </citation>
    <scope>NUCLEOTIDE SEQUENCE [LARGE SCALE GENOMIC DNA]</scope>
    <source>
        <strain evidence="3 4">Marx 270</strain>
    </source>
</reference>
<gene>
    <name evidence="3" type="ORF">M404DRAFT_20030</name>
</gene>